<evidence type="ECO:0000313" key="2">
    <source>
        <dbReference type="EMBL" id="RHZ80041.1"/>
    </source>
</evidence>
<feature type="domain" description="ORC1/DEAH AAA+ ATPase" evidence="1">
    <location>
        <begin position="36"/>
        <end position="144"/>
    </location>
</feature>
<gene>
    <name evidence="2" type="ORF">Glove_139g92</name>
</gene>
<sequence>MQKFILPELYISNDQYYPRPQVSEQLKKIFIPQENSRSCYIIYGKSGTGKSISIKMTSREVGQGVLYVDIPPQLEGFGREFAKAMNIDISWLPNKEQWKAALSAFERIAKVYKAKYGRPLVIVYDNVDQLISENTEILDFLQSSVTEYDNKRKYVAVFVCREFSVHQRISSRGHWTDIAYFEIGDLTKEESIDYLNKQNIKEEEAIKIYELVGGCILNLKEVVVDLFSGQSFEDIKKNIKIQAEKEFFGAALISCGEYYEVGRKITNALLNSKELYFSELWEIPNYSERDNELLSKNVFEYHPETHKITFKSKSVENLIRESQI</sequence>
<dbReference type="Proteomes" id="UP000266861">
    <property type="component" value="Unassembled WGS sequence"/>
</dbReference>
<dbReference type="PANTHER" id="PTHR36168">
    <property type="entry name" value="CHROMOSOME 1, WHOLE GENOME SHOTGUN SEQUENCE"/>
    <property type="match status" value="1"/>
</dbReference>
<dbReference type="SUPFAM" id="SSF52540">
    <property type="entry name" value="P-loop containing nucleoside triphosphate hydrolases"/>
    <property type="match status" value="1"/>
</dbReference>
<proteinExistence type="predicted"/>
<dbReference type="Gene3D" id="3.40.50.300">
    <property type="entry name" value="P-loop containing nucleotide triphosphate hydrolases"/>
    <property type="match status" value="1"/>
</dbReference>
<dbReference type="AlphaFoldDB" id="A0A397IVQ3"/>
<dbReference type="GO" id="GO:0016887">
    <property type="term" value="F:ATP hydrolysis activity"/>
    <property type="evidence" value="ECO:0007669"/>
    <property type="project" value="InterPro"/>
</dbReference>
<comment type="caution">
    <text evidence="2">The sequence shown here is derived from an EMBL/GenBank/DDBJ whole genome shotgun (WGS) entry which is preliminary data.</text>
</comment>
<name>A0A397IVQ3_9GLOM</name>
<dbReference type="EMBL" id="PQFF01000130">
    <property type="protein sequence ID" value="RHZ80041.1"/>
    <property type="molecule type" value="Genomic_DNA"/>
</dbReference>
<dbReference type="InterPro" id="IPR027417">
    <property type="entry name" value="P-loop_NTPase"/>
</dbReference>
<dbReference type="InterPro" id="IPR049945">
    <property type="entry name" value="AAA_22"/>
</dbReference>
<keyword evidence="3" id="KW-1185">Reference proteome</keyword>
<reference evidence="2 3" key="1">
    <citation type="submission" date="2018-08" db="EMBL/GenBank/DDBJ databases">
        <title>Genome and evolution of the arbuscular mycorrhizal fungus Diversispora epigaea (formerly Glomus versiforme) and its bacterial endosymbionts.</title>
        <authorList>
            <person name="Sun X."/>
            <person name="Fei Z."/>
            <person name="Harrison M."/>
        </authorList>
    </citation>
    <scope>NUCLEOTIDE SEQUENCE [LARGE SCALE GENOMIC DNA]</scope>
    <source>
        <strain evidence="2 3">IT104</strain>
    </source>
</reference>
<protein>
    <recommendedName>
        <fullName evidence="1">ORC1/DEAH AAA+ ATPase domain-containing protein</fullName>
    </recommendedName>
</protein>
<evidence type="ECO:0000259" key="1">
    <source>
        <dbReference type="Pfam" id="PF13401"/>
    </source>
</evidence>
<dbReference type="OrthoDB" id="511599at2759"/>
<evidence type="ECO:0000313" key="3">
    <source>
        <dbReference type="Proteomes" id="UP000266861"/>
    </source>
</evidence>
<accession>A0A397IVQ3</accession>
<dbReference type="PANTHER" id="PTHR36168:SF1">
    <property type="entry name" value="ORC1-LIKE AAA ATPASE DOMAIN-CONTAINING PROTEIN"/>
    <property type="match status" value="1"/>
</dbReference>
<organism evidence="2 3">
    <name type="scientific">Diversispora epigaea</name>
    <dbReference type="NCBI Taxonomy" id="1348612"/>
    <lineage>
        <taxon>Eukaryota</taxon>
        <taxon>Fungi</taxon>
        <taxon>Fungi incertae sedis</taxon>
        <taxon>Mucoromycota</taxon>
        <taxon>Glomeromycotina</taxon>
        <taxon>Glomeromycetes</taxon>
        <taxon>Diversisporales</taxon>
        <taxon>Diversisporaceae</taxon>
        <taxon>Diversispora</taxon>
    </lineage>
</organism>
<dbReference type="Pfam" id="PF13401">
    <property type="entry name" value="AAA_22"/>
    <property type="match status" value="1"/>
</dbReference>